<dbReference type="EMBL" id="DS985241">
    <property type="protein sequence ID" value="EDV29242.1"/>
    <property type="molecule type" value="Genomic_DNA"/>
</dbReference>
<gene>
    <name evidence="7" type="ORF">TRIADDRAFT_18639</name>
</gene>
<organism evidence="7 8">
    <name type="scientific">Trichoplax adhaerens</name>
    <name type="common">Trichoplax reptans</name>
    <dbReference type="NCBI Taxonomy" id="10228"/>
    <lineage>
        <taxon>Eukaryota</taxon>
        <taxon>Metazoa</taxon>
        <taxon>Placozoa</taxon>
        <taxon>Uniplacotomia</taxon>
        <taxon>Trichoplacea</taxon>
        <taxon>Trichoplacidae</taxon>
        <taxon>Trichoplax</taxon>
    </lineage>
</organism>
<accession>B3RIJ7</accession>
<dbReference type="Proteomes" id="UP000009022">
    <property type="component" value="Unassembled WGS sequence"/>
</dbReference>
<evidence type="ECO:0000313" key="8">
    <source>
        <dbReference type="Proteomes" id="UP000009022"/>
    </source>
</evidence>
<dbReference type="InterPro" id="IPR050307">
    <property type="entry name" value="Sterol_Desaturase_Related"/>
</dbReference>
<dbReference type="STRING" id="10228.B3RIJ7"/>
<dbReference type="GeneID" id="6748852"/>
<dbReference type="KEGG" id="tad:TRIADDRAFT_18639"/>
<reference evidence="7 8" key="1">
    <citation type="journal article" date="2008" name="Nature">
        <title>The Trichoplax genome and the nature of placozoans.</title>
        <authorList>
            <person name="Srivastava M."/>
            <person name="Begovic E."/>
            <person name="Chapman J."/>
            <person name="Putnam N.H."/>
            <person name="Hellsten U."/>
            <person name="Kawashima T."/>
            <person name="Kuo A."/>
            <person name="Mitros T."/>
            <person name="Salamov A."/>
            <person name="Carpenter M.L."/>
            <person name="Signorovitch A.Y."/>
            <person name="Moreno M.A."/>
            <person name="Kamm K."/>
            <person name="Grimwood J."/>
            <person name="Schmutz J."/>
            <person name="Shapiro H."/>
            <person name="Grigoriev I.V."/>
            <person name="Buss L.W."/>
            <person name="Schierwater B."/>
            <person name="Dellaporta S.L."/>
            <person name="Rokhsar D.S."/>
        </authorList>
    </citation>
    <scope>NUCLEOTIDE SEQUENCE [LARGE SCALE GENOMIC DNA]</scope>
    <source>
        <strain evidence="7 8">Grell-BS-1999</strain>
    </source>
</reference>
<evidence type="ECO:0000259" key="6">
    <source>
        <dbReference type="Pfam" id="PF04116"/>
    </source>
</evidence>
<dbReference type="OMA" id="FVFICPM"/>
<dbReference type="FunCoup" id="B3RIJ7">
    <property type="interactions" value="455"/>
</dbReference>
<evidence type="ECO:0000256" key="2">
    <source>
        <dbReference type="ARBA" id="ARBA00022692"/>
    </source>
</evidence>
<dbReference type="InterPro" id="IPR006694">
    <property type="entry name" value="Fatty_acid_hydroxylase"/>
</dbReference>
<dbReference type="Pfam" id="PF04116">
    <property type="entry name" value="FA_hydroxylase"/>
    <property type="match status" value="1"/>
</dbReference>
<feature type="transmembrane region" description="Helical" evidence="5">
    <location>
        <begin position="32"/>
        <end position="58"/>
    </location>
</feature>
<feature type="transmembrane region" description="Helical" evidence="5">
    <location>
        <begin position="79"/>
        <end position="97"/>
    </location>
</feature>
<keyword evidence="3 5" id="KW-1133">Transmembrane helix</keyword>
<sequence>MDLVLDFCDQYFLTPYIYPSHWSEDWIVRQAISLYLITTIGGGLLYYLTATLNYWMVFDHDLEKHPHFLKDQVRLEIKTSLEAIPIMSFLTVVAFLLEVRGYSQLYDDINLYGGIGFAIFSMVSFLLFTDMGIYWIHRFLHTRYVYKYIHKPHHKWKIASPFASHAFHPIDGFMQSLPYHIYPFLFPLHKLTYLGLFVFVNIWTVSIHDGHCRVPALLRSVVNGSAHHTDHHVYFDYNYGQFFTLWDKLGKSYRHPSSFDGKAPLDEVKRLLDKRDKSQ</sequence>
<feature type="transmembrane region" description="Helical" evidence="5">
    <location>
        <begin position="109"/>
        <end position="128"/>
    </location>
</feature>
<evidence type="ECO:0000256" key="1">
    <source>
        <dbReference type="ARBA" id="ARBA00004370"/>
    </source>
</evidence>
<feature type="domain" description="Fatty acid hydroxylase" evidence="6">
    <location>
        <begin position="123"/>
        <end position="250"/>
    </location>
</feature>
<keyword evidence="8" id="KW-1185">Reference proteome</keyword>
<dbReference type="GO" id="GO:0033490">
    <property type="term" value="P:cholesterol biosynthetic process via lathosterol"/>
    <property type="evidence" value="ECO:0000318"/>
    <property type="project" value="GO_Central"/>
</dbReference>
<dbReference type="AlphaFoldDB" id="B3RIJ7"/>
<protein>
    <recommendedName>
        <fullName evidence="6">Fatty acid hydroxylase domain-containing protein</fullName>
    </recommendedName>
</protein>
<dbReference type="OrthoDB" id="408954at2759"/>
<dbReference type="GO" id="GO:0016020">
    <property type="term" value="C:membrane"/>
    <property type="evidence" value="ECO:0000318"/>
    <property type="project" value="GO_Central"/>
</dbReference>
<name>B3RIJ7_TRIAD</name>
<dbReference type="GO" id="GO:0005506">
    <property type="term" value="F:iron ion binding"/>
    <property type="evidence" value="ECO:0007669"/>
    <property type="project" value="InterPro"/>
</dbReference>
<evidence type="ECO:0000256" key="5">
    <source>
        <dbReference type="SAM" id="Phobius"/>
    </source>
</evidence>
<dbReference type="CTD" id="6748852"/>
<keyword evidence="4 5" id="KW-0472">Membrane</keyword>
<dbReference type="InParanoid" id="B3RIJ7"/>
<dbReference type="PANTHER" id="PTHR11863">
    <property type="entry name" value="STEROL DESATURASE"/>
    <property type="match status" value="1"/>
</dbReference>
<dbReference type="HOGENOM" id="CLU_047036_3_1_1"/>
<comment type="subcellular location">
    <subcellularLocation>
        <location evidence="1">Membrane</location>
    </subcellularLocation>
</comment>
<dbReference type="RefSeq" id="XP_002108444.1">
    <property type="nucleotide sequence ID" value="XM_002108408.1"/>
</dbReference>
<evidence type="ECO:0000256" key="3">
    <source>
        <dbReference type="ARBA" id="ARBA00022989"/>
    </source>
</evidence>
<keyword evidence="2 5" id="KW-0812">Transmembrane</keyword>
<evidence type="ECO:0000313" key="7">
    <source>
        <dbReference type="EMBL" id="EDV29242.1"/>
    </source>
</evidence>
<proteinExistence type="predicted"/>
<dbReference type="PhylomeDB" id="B3RIJ7"/>
<evidence type="ECO:0000256" key="4">
    <source>
        <dbReference type="ARBA" id="ARBA00023136"/>
    </source>
</evidence>
<dbReference type="eggNOG" id="KOG0872">
    <property type="taxonomic scope" value="Eukaryota"/>
</dbReference>
<dbReference type="GO" id="GO:0000248">
    <property type="term" value="F:C-5 sterol desaturase activity"/>
    <property type="evidence" value="ECO:0000318"/>
    <property type="project" value="GO_Central"/>
</dbReference>